<accession>A0A069QD75</accession>
<sequence length="536" mass="59227">MRKIQFGKMRTLALTALVLFMVGCANDETAQDNTAKQLDTNGLTEFAVVYNSTKALSNTRTAGEYTGSGIKFYWTSNDRLWINNKAVTPSLKESHRSSIPTTGGKETDAKFYFAGVYSAATYPVRYTGNGNTSGNKVTIKANQAQQAPNDGAHIGTDGDCGTAEAKRQTDGSYRFTLDHKASYLTFIPYYSIGFTTDVKVTQIRVKADQVIAATYDFDDTGIKTTTATSPSKCITLTLKGGGTNGFNIPTAQNLTENAAIMVIAPGKYTNFTVEYILYDQVTNVTASVYKNYGTVTCQPGRNKKIATDLDVINRGDKLYMWDAHKDYWWGHENEQPVVNGVTNPNFPKSKTSDPDRWYYDVEAPTGHAVVAGGHAAFCPNVNEMLWFIFKGNPHWDGNKPFSFAKHLYKGGMWFKKKRVILLENSLNDATMRDKFDGTDYRPVGKDWPRVNNSIASGTPANTDDYFFLPAINFFFNGKFDGSGKMGEYGDYWTSSASNVNNSNENAFNLAFGGGSAGIYNSLRRKGAMTIKLKDFN</sequence>
<organism evidence="2 3">
    <name type="scientific">Hoylesella loescheii DSM 19665 = JCM 12249 = ATCC 15930</name>
    <dbReference type="NCBI Taxonomy" id="1122985"/>
    <lineage>
        <taxon>Bacteria</taxon>
        <taxon>Pseudomonadati</taxon>
        <taxon>Bacteroidota</taxon>
        <taxon>Bacteroidia</taxon>
        <taxon>Bacteroidales</taxon>
        <taxon>Prevotellaceae</taxon>
        <taxon>Hoylesella</taxon>
    </lineage>
</organism>
<evidence type="ECO:0000313" key="3">
    <source>
        <dbReference type="Proteomes" id="UP000027442"/>
    </source>
</evidence>
<dbReference type="PROSITE" id="PS51257">
    <property type="entry name" value="PROKAR_LIPOPROTEIN"/>
    <property type="match status" value="1"/>
</dbReference>
<feature type="signal peptide" evidence="1">
    <location>
        <begin position="1"/>
        <end position="30"/>
    </location>
</feature>
<dbReference type="HOGENOM" id="CLU_035806_0_0_10"/>
<protein>
    <recommendedName>
        <fullName evidence="4">Fibrobacter succinogene major domain protein</fullName>
    </recommendedName>
</protein>
<dbReference type="EMBL" id="JNGW01000136">
    <property type="protein sequence ID" value="KDR50843.1"/>
    <property type="molecule type" value="Genomic_DNA"/>
</dbReference>
<evidence type="ECO:0000313" key="2">
    <source>
        <dbReference type="EMBL" id="KDR50843.1"/>
    </source>
</evidence>
<dbReference type="AlphaFoldDB" id="A0A069QD75"/>
<name>A0A069QD75_HOYLO</name>
<evidence type="ECO:0000256" key="1">
    <source>
        <dbReference type="SAM" id="SignalP"/>
    </source>
</evidence>
<gene>
    <name evidence="2" type="ORF">HMPREF1991_03084</name>
</gene>
<feature type="chain" id="PRO_5001665125" description="Fibrobacter succinogene major domain protein" evidence="1">
    <location>
        <begin position="31"/>
        <end position="536"/>
    </location>
</feature>
<dbReference type="RefSeq" id="WP_025789942.1">
    <property type="nucleotide sequence ID" value="NZ_KB899215.1"/>
</dbReference>
<reference evidence="2 3" key="1">
    <citation type="submission" date="2013-08" db="EMBL/GenBank/DDBJ databases">
        <authorList>
            <person name="Weinstock G."/>
            <person name="Sodergren E."/>
            <person name="Wylie T."/>
            <person name="Fulton L."/>
            <person name="Fulton R."/>
            <person name="Fronick C."/>
            <person name="O'Laughlin M."/>
            <person name="Godfrey J."/>
            <person name="Miner T."/>
            <person name="Herter B."/>
            <person name="Appelbaum E."/>
            <person name="Cordes M."/>
            <person name="Lek S."/>
            <person name="Wollam A."/>
            <person name="Pepin K.H."/>
            <person name="Palsikar V.B."/>
            <person name="Mitreva M."/>
            <person name="Wilson R.K."/>
        </authorList>
    </citation>
    <scope>NUCLEOTIDE SEQUENCE [LARGE SCALE GENOMIC DNA]</scope>
    <source>
        <strain evidence="2 3">ATCC 15930</strain>
    </source>
</reference>
<dbReference type="PATRIC" id="fig|1122985.7.peg.3188"/>
<comment type="caution">
    <text evidence="2">The sequence shown here is derived from an EMBL/GenBank/DDBJ whole genome shotgun (WGS) entry which is preliminary data.</text>
</comment>
<keyword evidence="3" id="KW-1185">Reference proteome</keyword>
<keyword evidence="1" id="KW-0732">Signal</keyword>
<evidence type="ECO:0008006" key="4">
    <source>
        <dbReference type="Google" id="ProtNLM"/>
    </source>
</evidence>
<dbReference type="Proteomes" id="UP000027442">
    <property type="component" value="Unassembled WGS sequence"/>
</dbReference>
<proteinExistence type="predicted"/>